<organism evidence="2 3">
    <name type="scientific">Actinomadura vinacea</name>
    <dbReference type="NCBI Taxonomy" id="115336"/>
    <lineage>
        <taxon>Bacteria</taxon>
        <taxon>Bacillati</taxon>
        <taxon>Actinomycetota</taxon>
        <taxon>Actinomycetes</taxon>
        <taxon>Streptosporangiales</taxon>
        <taxon>Thermomonosporaceae</taxon>
        <taxon>Actinomadura</taxon>
    </lineage>
</organism>
<dbReference type="Proteomes" id="UP001501231">
    <property type="component" value="Unassembled WGS sequence"/>
</dbReference>
<evidence type="ECO:0000256" key="1">
    <source>
        <dbReference type="SAM" id="MobiDB-lite"/>
    </source>
</evidence>
<evidence type="ECO:0008006" key="4">
    <source>
        <dbReference type="Google" id="ProtNLM"/>
    </source>
</evidence>
<accession>A0ABN3JY67</accession>
<dbReference type="RefSeq" id="WP_344594731.1">
    <property type="nucleotide sequence ID" value="NZ_BAAARW010000026.1"/>
</dbReference>
<keyword evidence="3" id="KW-1185">Reference proteome</keyword>
<feature type="compositionally biased region" description="Polar residues" evidence="1">
    <location>
        <begin position="343"/>
        <end position="352"/>
    </location>
</feature>
<evidence type="ECO:0000313" key="2">
    <source>
        <dbReference type="EMBL" id="GAA2442963.1"/>
    </source>
</evidence>
<sequence>MNPQETHGRSGVTGAVMALSGGTPWQVVSPTVVEGSYLLAGVAVASPEEVWVAGHAQQHPLVALWDGARWTVPPGPPPSANHVGAGFRGIALAPERPVQAIAVGGAFDRVRGVEVPLIHHWDGSSWDAWNDAPLGQGCILTDVTLIGEEAWAVGHGFPWGGPPGPVALHWREGNWHAAEMPPIAKGKLLAVSGTADDDVWAVGAADRVGLVMHYDGRSWSRVPSPSTRFPLTDVAALSRSDVWAVGRDRVLHWDGRKWRKAKAPVTAANTVTAPAPDDVWVAGGRGELAHFDGHRWTSASSPQPLGDDAVWLASASLPSPETGGVWLAGSHQVSRTGGVGTAPSVTAHSSDP</sequence>
<proteinExistence type="predicted"/>
<evidence type="ECO:0000313" key="3">
    <source>
        <dbReference type="Proteomes" id="UP001501231"/>
    </source>
</evidence>
<dbReference type="EMBL" id="BAAARW010000026">
    <property type="protein sequence ID" value="GAA2442963.1"/>
    <property type="molecule type" value="Genomic_DNA"/>
</dbReference>
<feature type="region of interest" description="Disordered" evidence="1">
    <location>
        <begin position="333"/>
        <end position="352"/>
    </location>
</feature>
<name>A0ABN3JY67_9ACTN</name>
<reference evidence="2 3" key="1">
    <citation type="journal article" date="2019" name="Int. J. Syst. Evol. Microbiol.">
        <title>The Global Catalogue of Microorganisms (GCM) 10K type strain sequencing project: providing services to taxonomists for standard genome sequencing and annotation.</title>
        <authorList>
            <consortium name="The Broad Institute Genomics Platform"/>
            <consortium name="The Broad Institute Genome Sequencing Center for Infectious Disease"/>
            <person name="Wu L."/>
            <person name="Ma J."/>
        </authorList>
    </citation>
    <scope>NUCLEOTIDE SEQUENCE [LARGE SCALE GENOMIC DNA]</scope>
    <source>
        <strain evidence="2 3">JCM 3325</strain>
    </source>
</reference>
<protein>
    <recommendedName>
        <fullName evidence="4">Exo-alpha-sialidase</fullName>
    </recommendedName>
</protein>
<comment type="caution">
    <text evidence="2">The sequence shown here is derived from an EMBL/GenBank/DDBJ whole genome shotgun (WGS) entry which is preliminary data.</text>
</comment>
<gene>
    <name evidence="2" type="ORF">GCM10010191_69190</name>
</gene>